<dbReference type="PATRIC" id="fig|1179773.3.peg.8218"/>
<reference evidence="2 3" key="1">
    <citation type="journal article" date="2012" name="BMC Genomics">
        <title>Complete genome sequence of Saccharothrix espanaensis DSM 44229T and comparison to the other completely sequenced Pseudonocardiaceae.</title>
        <authorList>
            <person name="Strobel T."/>
            <person name="Al-Dilaimi A."/>
            <person name="Blom J."/>
            <person name="Gessner A."/>
            <person name="Kalinowski J."/>
            <person name="Luzhetska M."/>
            <person name="Puhler A."/>
            <person name="Szczepanowski R."/>
            <person name="Bechthold A."/>
            <person name="Ruckert C."/>
        </authorList>
    </citation>
    <scope>NUCLEOTIDE SEQUENCE [LARGE SCALE GENOMIC DNA]</scope>
    <source>
        <strain evidence="3">ATCC 51144 / DSM 44229 / JCM 9112 / NBRC 15066 / NRRL 15764</strain>
    </source>
</reference>
<dbReference type="GO" id="GO:0005886">
    <property type="term" value="C:plasma membrane"/>
    <property type="evidence" value="ECO:0007669"/>
    <property type="project" value="TreeGrafter"/>
</dbReference>
<organism evidence="2 3">
    <name type="scientific">Saccharothrix espanaensis (strain ATCC 51144 / DSM 44229 / JCM 9112 / NBRC 15066 / NRRL 15764)</name>
    <dbReference type="NCBI Taxonomy" id="1179773"/>
    <lineage>
        <taxon>Bacteria</taxon>
        <taxon>Bacillati</taxon>
        <taxon>Actinomycetota</taxon>
        <taxon>Actinomycetes</taxon>
        <taxon>Pseudonocardiales</taxon>
        <taxon>Pseudonocardiaceae</taxon>
        <taxon>Saccharothrix</taxon>
    </lineage>
</organism>
<evidence type="ECO:0000313" key="3">
    <source>
        <dbReference type="Proteomes" id="UP000006281"/>
    </source>
</evidence>
<dbReference type="InterPro" id="IPR007383">
    <property type="entry name" value="DUF445"/>
</dbReference>
<name>K0K501_SACES</name>
<evidence type="ECO:0000256" key="1">
    <source>
        <dbReference type="SAM" id="Phobius"/>
    </source>
</evidence>
<keyword evidence="1" id="KW-1133">Transmembrane helix</keyword>
<gene>
    <name evidence="2" type="ordered locus">BN6_81430</name>
</gene>
<feature type="transmembrane region" description="Helical" evidence="1">
    <location>
        <begin position="20"/>
        <end position="39"/>
    </location>
</feature>
<dbReference type="eggNOG" id="COG2733">
    <property type="taxonomic scope" value="Bacteria"/>
</dbReference>
<evidence type="ECO:0008006" key="4">
    <source>
        <dbReference type="Google" id="ProtNLM"/>
    </source>
</evidence>
<keyword evidence="1" id="KW-0812">Transmembrane</keyword>
<protein>
    <recommendedName>
        <fullName evidence="4">DUF445 domain-containing protein</fullName>
    </recommendedName>
</protein>
<dbReference type="PANTHER" id="PTHR38442:SF1">
    <property type="entry name" value="INNER MEMBRANE PROTEIN"/>
    <property type="match status" value="1"/>
</dbReference>
<dbReference type="PANTHER" id="PTHR38442">
    <property type="entry name" value="INNER MEMBRANE PROTEIN-RELATED"/>
    <property type="match status" value="1"/>
</dbReference>
<accession>K0K501</accession>
<dbReference type="KEGG" id="sesp:BN6_81430"/>
<keyword evidence="3" id="KW-1185">Reference proteome</keyword>
<dbReference type="HOGENOM" id="CLU_036718_0_0_11"/>
<dbReference type="Proteomes" id="UP000006281">
    <property type="component" value="Chromosome"/>
</dbReference>
<dbReference type="Pfam" id="PF04286">
    <property type="entry name" value="DUF445"/>
    <property type="match status" value="1"/>
</dbReference>
<dbReference type="AlphaFoldDB" id="K0K501"/>
<dbReference type="EMBL" id="HE804045">
    <property type="protein sequence ID" value="CCH35360.1"/>
    <property type="molecule type" value="Genomic_DNA"/>
</dbReference>
<sequence>MEQLTAADQLKRRDLRRMKLVATGFFLAATVIFLVALLFEAGGPAWIGYLRAAAEAGMVGALADWFAVTALFRRPLGLPIPHTAIIPTRKNTFGDALGSFVGTNFLSEDVVRDKLRRVGVAHRVGAWLKQPDNAERVTGELSNVVKGAIRVLRDEDVQAIVEQAVVRRLTDQPWGPPLGRLLSQVLTDGAHHKLVDLLCDRAYDWVRDNYDKITGLVTERSPVWSPKFMDSMLGDKVYTELLNFAWAVKTDDNHPMRQALDQFLIEFAKDLQTDPDTMQRAEAVKQQVVEHPDVQRLIGSAWGTAKGMLLSAAEDPSSELRKRIRAGLASFGARLVSDDAMRAKVDGWLEDAAGHVVGNYRAEITTLITDTVERWDAEETSRKIELQVGRDLQFIRINGTVVGALAGLVIYTIGQLVV</sequence>
<proteinExistence type="predicted"/>
<evidence type="ECO:0000313" key="2">
    <source>
        <dbReference type="EMBL" id="CCH35360.1"/>
    </source>
</evidence>
<keyword evidence="1" id="KW-0472">Membrane</keyword>